<dbReference type="PANTHER" id="PTHR39338">
    <property type="entry name" value="BLL5662 PROTEIN-RELATED"/>
    <property type="match status" value="1"/>
</dbReference>
<sequence length="106" mass="11858">METFNQIWARRVLTGGAVVLIISDGLDTGDIELLTKESSRLHRSCHKLIWLNPNLGFEAYEPITKGVQSILPNVDNFLPIHNLDSLIELGSVLGKLDKRQSFRAMA</sequence>
<name>A0A382DIK2_9ZZZZ</name>
<proteinExistence type="predicted"/>
<dbReference type="Pfam" id="PF05762">
    <property type="entry name" value="VWA_CoxE"/>
    <property type="match status" value="1"/>
</dbReference>
<organism evidence="1">
    <name type="scientific">marine metagenome</name>
    <dbReference type="NCBI Taxonomy" id="408172"/>
    <lineage>
        <taxon>unclassified sequences</taxon>
        <taxon>metagenomes</taxon>
        <taxon>ecological metagenomes</taxon>
    </lineage>
</organism>
<gene>
    <name evidence="1" type="ORF">METZ01_LOCUS190678</name>
</gene>
<dbReference type="EMBL" id="UINC01039398">
    <property type="protein sequence ID" value="SVB37824.1"/>
    <property type="molecule type" value="Genomic_DNA"/>
</dbReference>
<dbReference type="PANTHER" id="PTHR39338:SF6">
    <property type="entry name" value="BLL5662 PROTEIN"/>
    <property type="match status" value="1"/>
</dbReference>
<evidence type="ECO:0008006" key="2">
    <source>
        <dbReference type="Google" id="ProtNLM"/>
    </source>
</evidence>
<evidence type="ECO:0000313" key="1">
    <source>
        <dbReference type="EMBL" id="SVB37824.1"/>
    </source>
</evidence>
<protein>
    <recommendedName>
        <fullName evidence="2">VWA domain-containing protein</fullName>
    </recommendedName>
</protein>
<dbReference type="AlphaFoldDB" id="A0A382DIK2"/>
<accession>A0A382DIK2</accession>
<dbReference type="InterPro" id="IPR008912">
    <property type="entry name" value="Uncharacterised_CoxE"/>
</dbReference>
<reference evidence="1" key="1">
    <citation type="submission" date="2018-05" db="EMBL/GenBank/DDBJ databases">
        <authorList>
            <person name="Lanie J.A."/>
            <person name="Ng W.-L."/>
            <person name="Kazmierczak K.M."/>
            <person name="Andrzejewski T.M."/>
            <person name="Davidsen T.M."/>
            <person name="Wayne K.J."/>
            <person name="Tettelin H."/>
            <person name="Glass J.I."/>
            <person name="Rusch D."/>
            <person name="Podicherti R."/>
            <person name="Tsui H.-C.T."/>
            <person name="Winkler M.E."/>
        </authorList>
    </citation>
    <scope>NUCLEOTIDE SEQUENCE</scope>
</reference>